<comment type="caution">
    <text evidence="2">The sequence shown here is derived from an EMBL/GenBank/DDBJ whole genome shotgun (WGS) entry which is preliminary data.</text>
</comment>
<proteinExistence type="predicted"/>
<sequence>MILIFNGILNPSEELVINLQNYTAKIGTLNALKSLSLSDFLVFLESGTNQVTYTGNTPVLLSFEYNERWR</sequence>
<evidence type="ECO:0000313" key="2">
    <source>
        <dbReference type="EMBL" id="EKN68080.1"/>
    </source>
</evidence>
<dbReference type="STRING" id="1131731.BAZO_06169"/>
<reference evidence="2 3" key="1">
    <citation type="journal article" date="2012" name="Front. Microbiol.">
        <title>Redundancy and modularity in membrane-associated dissimilatory nitrate reduction in Bacillus.</title>
        <authorList>
            <person name="Heylen K."/>
            <person name="Keltjens J."/>
        </authorList>
    </citation>
    <scope>NUCLEOTIDE SEQUENCE [LARGE SCALE GENOMIC DNA]</scope>
    <source>
        <strain evidence="2 3">LMG 9581</strain>
    </source>
</reference>
<evidence type="ECO:0000313" key="3">
    <source>
        <dbReference type="Proteomes" id="UP000006315"/>
    </source>
</evidence>
<dbReference type="EMBL" id="AJLR01000042">
    <property type="protein sequence ID" value="EKN68080.1"/>
    <property type="molecule type" value="Genomic_DNA"/>
</dbReference>
<gene>
    <name evidence="2" type="ORF">BAZO_06169</name>
</gene>
<feature type="domain" description="Siphovirus-type tail component C-terminal" evidence="1">
    <location>
        <begin position="5"/>
        <end position="69"/>
    </location>
</feature>
<protein>
    <recommendedName>
        <fullName evidence="1">Siphovirus-type tail component C-terminal domain-containing protein</fullName>
    </recommendedName>
</protein>
<name>K6CAE3_SCHAZ</name>
<dbReference type="AlphaFoldDB" id="K6CAE3"/>
<keyword evidence="3" id="KW-1185">Reference proteome</keyword>
<dbReference type="InterPro" id="IPR054738">
    <property type="entry name" value="Siphovirus-type_tail_C"/>
</dbReference>
<dbReference type="Pfam" id="PF22768">
    <property type="entry name" value="SPP1_Dit"/>
    <property type="match status" value="1"/>
</dbReference>
<evidence type="ECO:0000259" key="1">
    <source>
        <dbReference type="Pfam" id="PF22768"/>
    </source>
</evidence>
<organism evidence="2 3">
    <name type="scientific">Schinkia azotoformans LMG 9581</name>
    <dbReference type="NCBI Taxonomy" id="1131731"/>
    <lineage>
        <taxon>Bacteria</taxon>
        <taxon>Bacillati</taxon>
        <taxon>Bacillota</taxon>
        <taxon>Bacilli</taxon>
        <taxon>Bacillales</taxon>
        <taxon>Bacillaceae</taxon>
        <taxon>Calidifontibacillus/Schinkia group</taxon>
        <taxon>Schinkia</taxon>
    </lineage>
</organism>
<dbReference type="RefSeq" id="WP_003330454.1">
    <property type="nucleotide sequence ID" value="NZ_AJLR01000042.1"/>
</dbReference>
<accession>K6CAE3</accession>
<dbReference type="Proteomes" id="UP000006315">
    <property type="component" value="Unassembled WGS sequence"/>
</dbReference>